<evidence type="ECO:0000256" key="1">
    <source>
        <dbReference type="ARBA" id="ARBA00005721"/>
    </source>
</evidence>
<organism evidence="4 5">
    <name type="scientific">Oenococcus oeni ATCC BAA-1163</name>
    <dbReference type="NCBI Taxonomy" id="379360"/>
    <lineage>
        <taxon>Bacteria</taxon>
        <taxon>Bacillati</taxon>
        <taxon>Bacillota</taxon>
        <taxon>Bacilli</taxon>
        <taxon>Lactobacillales</taxon>
        <taxon>Lactobacillaceae</taxon>
        <taxon>Oenococcus</taxon>
    </lineage>
</organism>
<gene>
    <name evidence="4" type="ORF">OENOO_62046</name>
</gene>
<name>A0NK96_OENOE</name>
<proteinExistence type="inferred from homology"/>
<dbReference type="HOGENOM" id="CLU_113198_1_1_9"/>
<dbReference type="InterPro" id="IPR005531">
    <property type="entry name" value="Asp23"/>
</dbReference>
<feature type="compositionally biased region" description="Basic and acidic residues" evidence="3">
    <location>
        <begin position="178"/>
        <end position="196"/>
    </location>
</feature>
<sequence>MAGWRNIMENSNRKEQNSKSETEIKNNNNNIRGALTYEDKVIQKIVGLSIGSIDGLLTVDGGFFSNIAEKIVNTNDETTGVGVEVGRKQVAVDLSIVAEYGKNIAEIYEEIKKIVAKQVSQMTELEVVEVNVDVTDIKTRKQYEKDAVSLEDRATSAAGTANKTISEQSNKLSGKMKNTAEKVKKNAENNSEPRVE</sequence>
<evidence type="ECO:0000313" key="5">
    <source>
        <dbReference type="Proteomes" id="UP000003346"/>
    </source>
</evidence>
<feature type="region of interest" description="Disordered" evidence="3">
    <location>
        <begin position="1"/>
        <end position="25"/>
    </location>
</feature>
<dbReference type="AlphaFoldDB" id="A0NK96"/>
<comment type="similarity">
    <text evidence="1">Belongs to the asp23 family.</text>
</comment>
<accession>A0NK96</accession>
<dbReference type="PANTHER" id="PTHR34297:SF3">
    <property type="entry name" value="ALKALINE SHOCK PROTEIN 23"/>
    <property type="match status" value="1"/>
</dbReference>
<evidence type="ECO:0000313" key="4">
    <source>
        <dbReference type="EMBL" id="EAV39100.1"/>
    </source>
</evidence>
<evidence type="ECO:0000256" key="3">
    <source>
        <dbReference type="SAM" id="MobiDB-lite"/>
    </source>
</evidence>
<dbReference type="Pfam" id="PF03780">
    <property type="entry name" value="Asp23"/>
    <property type="match status" value="1"/>
</dbReference>
<feature type="compositionally biased region" description="Polar residues" evidence="3">
    <location>
        <begin position="157"/>
        <end position="172"/>
    </location>
</feature>
<comment type="caution">
    <text evidence="4">The sequence shown here is derived from an EMBL/GenBank/DDBJ whole genome shotgun (WGS) entry which is preliminary data.</text>
</comment>
<feature type="compositionally biased region" description="Basic and acidic residues" evidence="3">
    <location>
        <begin position="11"/>
        <end position="24"/>
    </location>
</feature>
<feature type="region of interest" description="Disordered" evidence="3">
    <location>
        <begin position="151"/>
        <end position="196"/>
    </location>
</feature>
<reference evidence="4 5" key="1">
    <citation type="submission" date="2006-11" db="EMBL/GenBank/DDBJ databases">
        <authorList>
            <consortium name="Laboratoire de Microbiologie (Universite Bourgogne)"/>
            <consortium name="GENOME Express"/>
            <consortium name="UMR Oenologie Ampelologie (Universite Bordeaux 2)"/>
            <person name="Guzzo J."/>
        </authorList>
    </citation>
    <scope>NUCLEOTIDE SEQUENCE [LARGE SCALE GENOMIC DNA]</scope>
    <source>
        <strain evidence="4 5">ATCC BAA-1163</strain>
    </source>
</reference>
<dbReference type="PANTHER" id="PTHR34297">
    <property type="entry name" value="HYPOTHETICAL CYTOSOLIC PROTEIN-RELATED"/>
    <property type="match status" value="1"/>
</dbReference>
<dbReference type="EMBL" id="AAUV01000057">
    <property type="protein sequence ID" value="EAV39100.1"/>
    <property type="molecule type" value="Genomic_DNA"/>
</dbReference>
<evidence type="ECO:0000256" key="2">
    <source>
        <dbReference type="ARBA" id="ARBA00039575"/>
    </source>
</evidence>
<protein>
    <recommendedName>
        <fullName evidence="2">Stress response regulator gls24 homolog</fullName>
    </recommendedName>
</protein>
<dbReference type="Proteomes" id="UP000003346">
    <property type="component" value="Unassembled WGS sequence"/>
</dbReference>